<evidence type="ECO:0000313" key="7">
    <source>
        <dbReference type="EMBL" id="SDW29738.1"/>
    </source>
</evidence>
<dbReference type="PANTHER" id="PTHR42693:SF53">
    <property type="entry name" value="ENDO-4-O-SULFATASE"/>
    <property type="match status" value="1"/>
</dbReference>
<protein>
    <submittedName>
        <fullName evidence="7">Arylsulfatase A</fullName>
    </submittedName>
</protein>
<dbReference type="PANTHER" id="PTHR42693">
    <property type="entry name" value="ARYLSULFATASE FAMILY MEMBER"/>
    <property type="match status" value="1"/>
</dbReference>
<evidence type="ECO:0000256" key="5">
    <source>
        <dbReference type="SAM" id="SignalP"/>
    </source>
</evidence>
<feature type="chain" id="PRO_5011467468" evidence="5">
    <location>
        <begin position="34"/>
        <end position="504"/>
    </location>
</feature>
<gene>
    <name evidence="7" type="ORF">SAMN05444411_101437</name>
</gene>
<dbReference type="GO" id="GO:0046872">
    <property type="term" value="F:metal ion binding"/>
    <property type="evidence" value="ECO:0007669"/>
    <property type="project" value="UniProtKB-KW"/>
</dbReference>
<dbReference type="RefSeq" id="WP_217633377.1">
    <property type="nucleotide sequence ID" value="NZ_FNNJ01000001.1"/>
</dbReference>
<dbReference type="InterPro" id="IPR050738">
    <property type="entry name" value="Sulfatase"/>
</dbReference>
<dbReference type="Gene3D" id="3.40.720.10">
    <property type="entry name" value="Alkaline Phosphatase, subunit A"/>
    <property type="match status" value="1"/>
</dbReference>
<keyword evidence="3" id="KW-0378">Hydrolase</keyword>
<dbReference type="PROSITE" id="PS00523">
    <property type="entry name" value="SULFATASE_1"/>
    <property type="match status" value="1"/>
</dbReference>
<sequence length="504" mass="56210">MRIKYRMKKQYFNKLCLVVFTVFVAGNFNSINAQSKKPNFILIMADDLGYGDTGFNGNKIIKTPNLDALAGEGMLLTHFYSGNSVCSPTRATLLTGRHHDRMGIYTANKGHLPKQEITIAKLLKSKGYTTGHFGKWHLGTLSKTVSSKGASRKPALNFAPPWLRDYDVSFVTESAVTTWNPGIGVRAKNNPFYENGEALKGEGNVSLMGGAARVVVDRVIPFIEKAVDDNNPFLSVIWFHAPHKDIEAGPKYLKMYKEHKEAAHFYGCITELDEQVGRIVETLKKTGQLNNSIIFFCSDNGPEGRKPSGRVAGTTNGLRGRKRSLYDGGVRVPAFAVWPGVIKKGTTSNAVLSTLDYLPTIKNIVNYKMPDNRPIDGQDILPILKGETNERTKSIVFRYGAGTTSIVKGNLKYLLPSKELYNISKDYSEENNLVFQMPKKALQLEKELLDTFKSIEKSHSGLDYNDSSFKPVEKWEPVILDLNWINSRGGKLKNKSNKNKTNKN</sequence>
<keyword evidence="2" id="KW-0479">Metal-binding</keyword>
<evidence type="ECO:0000259" key="6">
    <source>
        <dbReference type="Pfam" id="PF00884"/>
    </source>
</evidence>
<evidence type="ECO:0000256" key="1">
    <source>
        <dbReference type="ARBA" id="ARBA00008779"/>
    </source>
</evidence>
<dbReference type="SUPFAM" id="SSF53649">
    <property type="entry name" value="Alkaline phosphatase-like"/>
    <property type="match status" value="1"/>
</dbReference>
<dbReference type="AlphaFoldDB" id="A0A1H2SE12"/>
<evidence type="ECO:0000256" key="2">
    <source>
        <dbReference type="ARBA" id="ARBA00022723"/>
    </source>
</evidence>
<feature type="signal peptide" evidence="5">
    <location>
        <begin position="1"/>
        <end position="33"/>
    </location>
</feature>
<accession>A0A1H2SE12</accession>
<keyword evidence="5" id="KW-0732">Signal</keyword>
<evidence type="ECO:0000313" key="8">
    <source>
        <dbReference type="Proteomes" id="UP000199595"/>
    </source>
</evidence>
<dbReference type="GO" id="GO:0004065">
    <property type="term" value="F:arylsulfatase activity"/>
    <property type="evidence" value="ECO:0007669"/>
    <property type="project" value="TreeGrafter"/>
</dbReference>
<comment type="similarity">
    <text evidence="1">Belongs to the sulfatase family.</text>
</comment>
<dbReference type="InterPro" id="IPR000917">
    <property type="entry name" value="Sulfatase_N"/>
</dbReference>
<evidence type="ECO:0000256" key="3">
    <source>
        <dbReference type="ARBA" id="ARBA00022801"/>
    </source>
</evidence>
<organism evidence="7 8">
    <name type="scientific">Lutibacter oricola</name>
    <dbReference type="NCBI Taxonomy" id="762486"/>
    <lineage>
        <taxon>Bacteria</taxon>
        <taxon>Pseudomonadati</taxon>
        <taxon>Bacteroidota</taxon>
        <taxon>Flavobacteriia</taxon>
        <taxon>Flavobacteriales</taxon>
        <taxon>Flavobacteriaceae</taxon>
        <taxon>Lutibacter</taxon>
    </lineage>
</organism>
<dbReference type="InterPro" id="IPR017850">
    <property type="entry name" value="Alkaline_phosphatase_core_sf"/>
</dbReference>
<dbReference type="Proteomes" id="UP000199595">
    <property type="component" value="Unassembled WGS sequence"/>
</dbReference>
<feature type="domain" description="Sulfatase N-terminal" evidence="6">
    <location>
        <begin position="38"/>
        <end position="361"/>
    </location>
</feature>
<dbReference type="Pfam" id="PF00884">
    <property type="entry name" value="Sulfatase"/>
    <property type="match status" value="1"/>
</dbReference>
<dbReference type="InterPro" id="IPR024607">
    <property type="entry name" value="Sulfatase_CS"/>
</dbReference>
<reference evidence="8" key="1">
    <citation type="submission" date="2016-10" db="EMBL/GenBank/DDBJ databases">
        <authorList>
            <person name="Varghese N."/>
            <person name="Submissions S."/>
        </authorList>
    </citation>
    <scope>NUCLEOTIDE SEQUENCE [LARGE SCALE GENOMIC DNA]</scope>
    <source>
        <strain evidence="8">DSM 24956</strain>
    </source>
</reference>
<dbReference type="STRING" id="762486.SAMN05444411_101437"/>
<keyword evidence="8" id="KW-1185">Reference proteome</keyword>
<dbReference type="EMBL" id="FNNJ01000001">
    <property type="protein sequence ID" value="SDW29738.1"/>
    <property type="molecule type" value="Genomic_DNA"/>
</dbReference>
<keyword evidence="4" id="KW-0106">Calcium</keyword>
<evidence type="ECO:0000256" key="4">
    <source>
        <dbReference type="ARBA" id="ARBA00022837"/>
    </source>
</evidence>
<name>A0A1H2SE12_9FLAO</name>
<proteinExistence type="inferred from homology"/>